<dbReference type="GO" id="GO:0050505">
    <property type="term" value="F:hydroquinone glucosyltransferase activity"/>
    <property type="evidence" value="ECO:0007669"/>
    <property type="project" value="UniProtKB-EC"/>
</dbReference>
<dbReference type="EC" id="2.4.1.218" evidence="1"/>
<evidence type="ECO:0000313" key="1">
    <source>
        <dbReference type="EMBL" id="KHN18976.1"/>
    </source>
</evidence>
<organism evidence="1">
    <name type="scientific">Glycine soja</name>
    <name type="common">Wild soybean</name>
    <dbReference type="NCBI Taxonomy" id="3848"/>
    <lineage>
        <taxon>Eukaryota</taxon>
        <taxon>Viridiplantae</taxon>
        <taxon>Streptophyta</taxon>
        <taxon>Embryophyta</taxon>
        <taxon>Tracheophyta</taxon>
        <taxon>Spermatophyta</taxon>
        <taxon>Magnoliopsida</taxon>
        <taxon>eudicotyledons</taxon>
        <taxon>Gunneridae</taxon>
        <taxon>Pentapetalae</taxon>
        <taxon>rosids</taxon>
        <taxon>fabids</taxon>
        <taxon>Fabales</taxon>
        <taxon>Fabaceae</taxon>
        <taxon>Papilionoideae</taxon>
        <taxon>50 kb inversion clade</taxon>
        <taxon>NPAAA clade</taxon>
        <taxon>indigoferoid/millettioid clade</taxon>
        <taxon>Phaseoleae</taxon>
        <taxon>Glycine</taxon>
        <taxon>Glycine subgen. Soja</taxon>
    </lineage>
</organism>
<dbReference type="AlphaFoldDB" id="A0A0B2QBI7"/>
<reference evidence="1" key="1">
    <citation type="submission" date="2014-07" db="EMBL/GenBank/DDBJ databases">
        <title>Identification of a novel salt tolerance gene in wild soybean by whole-genome sequencing.</title>
        <authorList>
            <person name="Lam H.-M."/>
            <person name="Qi X."/>
            <person name="Li M.-W."/>
            <person name="Liu X."/>
            <person name="Xie M."/>
            <person name="Ni M."/>
            <person name="Xu X."/>
        </authorList>
    </citation>
    <scope>NUCLEOTIDE SEQUENCE [LARGE SCALE GENOMIC DNA]</scope>
    <source>
        <tissue evidence="1">Root</tissue>
    </source>
</reference>
<dbReference type="FunFam" id="3.40.50.2000:FF:000054">
    <property type="entry name" value="Glycosyltransferase"/>
    <property type="match status" value="1"/>
</dbReference>
<accession>A0A0B2QBI7</accession>
<dbReference type="EMBL" id="KN659542">
    <property type="protein sequence ID" value="KHN18976.1"/>
    <property type="molecule type" value="Genomic_DNA"/>
</dbReference>
<sequence>MEKITHIAVVPGPGFSHLIPILEFSKRLVKLHPLLHVTAFIPTLGSLSSVSKSFLKTLPPSITPTFLPPVDPIDIPQGLETAIRMQLTVTYSLPSLHNALKSLTSRTPLVALVVDNFAYEALDFAKEFNMLSYIYFPKSAFTLSMYFHLPKLDEDTSCEFKDLPEPIQMPGCVPIHGLDLHHQIQDRSSQGYELFLQRVKRFCTVDGIFINSFIEMEKEPIRALAKEWNGYPPVYPIGPIIQTGFIREAHKVQARRVMLEEVESGVRIDTDGVGLDRYRVFLKQYKEWVEANKDSLEEESYKVLILHHTNAELSAASDWIGKREDERRRKT</sequence>
<dbReference type="Gene3D" id="3.40.50.2000">
    <property type="entry name" value="Glycogen Phosphorylase B"/>
    <property type="match status" value="1"/>
</dbReference>
<keyword evidence="1" id="KW-0328">Glycosyltransferase</keyword>
<name>A0A0B2QBI7_GLYSO</name>
<protein>
    <submittedName>
        <fullName evidence="1">Hydroquinone glucosyltransferase</fullName>
        <ecNumber evidence="1">2.4.1.218</ecNumber>
    </submittedName>
</protein>
<dbReference type="PANTHER" id="PTHR48045">
    <property type="entry name" value="UDP-GLYCOSYLTRANSFERASE 72B1"/>
    <property type="match status" value="1"/>
</dbReference>
<gene>
    <name evidence="1" type="ORF">glysoja_039900</name>
</gene>
<keyword evidence="1" id="KW-0808">Transferase</keyword>
<dbReference type="PANTHER" id="PTHR48045:SF23">
    <property type="entry name" value="GLYCOSYLTRANSFERASE"/>
    <property type="match status" value="1"/>
</dbReference>
<proteinExistence type="predicted"/>
<dbReference type="SUPFAM" id="SSF53756">
    <property type="entry name" value="UDP-Glycosyltransferase/glycogen phosphorylase"/>
    <property type="match status" value="1"/>
</dbReference>
<dbReference type="Proteomes" id="UP000053555">
    <property type="component" value="Unassembled WGS sequence"/>
</dbReference>